<sequence>MNGILKRRIFSPVSTSWKIKTCEKLSIKPYIGEQNSYNLDESKEQDLVLGKPLEIYQTKGDGNCFFRALAFVISGDEENHMCLREHITKYISKNKDENGKEICRFESDKYLQNSGMQILGTWATDIEIMFAASFLQTSLFVYSKYGKKYDWLEFKPHTLRSENAENIYLQHTNLNHYDVVIKTQPVVAVEETEMSIDESIHISDDEQLHMDVSNEQNESSIDVENLSFHITSLRSPTKNESLLLKKALTTIPIDLRKARDCKDYCLYGIDKEDMKRARIKFWSKTYENRVNWFLDKIGEGVKKNGTLKYVVEGGRKICGFCLKCLYRIDKNFYYSNIKKSRQGVQGAGFQKGRGTAQTTEKAVTWLENYAYYHADKMPMNEDLLLPYKTRKIDIYHKYKDDMTESLERSVGQSGFYDLWKTKFKHLKIKQVGSLPEILYVQADNCARENKNKFVLAFCELLVRLSVFREVHLSFLQVGHTHEDIDAAFSRISEKLRKTDAETLPRLQSVVGGARRLGGLYDIKTWLAPWINDIEHHSKPLHYKFSRDHLSKVIVKYRSLSTKPWKQGDESILKKTPVGQPSILVPPNFHKVDEVLVKGNILKHKFSLSQEQHQWWHDFIGKLKRLKECPIERQTYASRNARWVLPLIAGVQDQKIKREKETVEEYLTEMVDKELDDHKVII</sequence>
<dbReference type="PANTHER" id="PTHR33153:SF3">
    <property type="entry name" value="TRAFFICKING PROTEIN PARTICLE COMPLEX SUBUNIT 11 DOMAIN-CONTAINING PROTEIN"/>
    <property type="match status" value="1"/>
</dbReference>
<reference evidence="2" key="1">
    <citation type="submission" date="2019-08" db="EMBL/GenBank/DDBJ databases">
        <title>The improved chromosome-level genome for the pearl oyster Pinctada fucata martensii using PacBio sequencing and Hi-C.</title>
        <authorList>
            <person name="Zheng Z."/>
        </authorList>
    </citation>
    <scope>NUCLEOTIDE SEQUENCE</scope>
    <source>
        <strain evidence="2">ZZ-2019</strain>
        <tissue evidence="2">Adductor muscle</tissue>
    </source>
</reference>
<comment type="caution">
    <text evidence="2">The sequence shown here is derived from an EMBL/GenBank/DDBJ whole genome shotgun (WGS) entry which is preliminary data.</text>
</comment>
<accession>A0AA89C4B3</accession>
<dbReference type="PROSITE" id="PS50802">
    <property type="entry name" value="OTU"/>
    <property type="match status" value="1"/>
</dbReference>
<dbReference type="PANTHER" id="PTHR33153">
    <property type="entry name" value="MYND-TYPE DOMAIN-CONTAINING PROTEIN"/>
    <property type="match status" value="1"/>
</dbReference>
<evidence type="ECO:0000313" key="3">
    <source>
        <dbReference type="Proteomes" id="UP001186944"/>
    </source>
</evidence>
<dbReference type="InterPro" id="IPR057191">
    <property type="entry name" value="DUF7869"/>
</dbReference>
<keyword evidence="3" id="KW-1185">Reference proteome</keyword>
<dbReference type="InterPro" id="IPR003323">
    <property type="entry name" value="OTU_dom"/>
</dbReference>
<dbReference type="SUPFAM" id="SSF54001">
    <property type="entry name" value="Cysteine proteinases"/>
    <property type="match status" value="1"/>
</dbReference>
<proteinExistence type="predicted"/>
<dbReference type="AlphaFoldDB" id="A0AA89C4B3"/>
<dbReference type="Proteomes" id="UP001186944">
    <property type="component" value="Unassembled WGS sequence"/>
</dbReference>
<dbReference type="CDD" id="cd22755">
    <property type="entry name" value="OTU_CeDUB-like"/>
    <property type="match status" value="1"/>
</dbReference>
<evidence type="ECO:0000313" key="2">
    <source>
        <dbReference type="EMBL" id="KAK3098746.1"/>
    </source>
</evidence>
<dbReference type="Pfam" id="PF25273">
    <property type="entry name" value="DUF7869"/>
    <property type="match status" value="1"/>
</dbReference>
<dbReference type="Gene3D" id="3.90.70.80">
    <property type="match status" value="1"/>
</dbReference>
<gene>
    <name evidence="2" type="ORF">FSP39_022657</name>
</gene>
<name>A0AA89C4B3_PINIB</name>
<feature type="domain" description="OTU" evidence="1">
    <location>
        <begin position="53"/>
        <end position="183"/>
    </location>
</feature>
<dbReference type="InterPro" id="IPR038765">
    <property type="entry name" value="Papain-like_cys_pep_sf"/>
</dbReference>
<dbReference type="EMBL" id="VSWD01000007">
    <property type="protein sequence ID" value="KAK3098746.1"/>
    <property type="molecule type" value="Genomic_DNA"/>
</dbReference>
<organism evidence="2 3">
    <name type="scientific">Pinctada imbricata</name>
    <name type="common">Atlantic pearl-oyster</name>
    <name type="synonym">Pinctada martensii</name>
    <dbReference type="NCBI Taxonomy" id="66713"/>
    <lineage>
        <taxon>Eukaryota</taxon>
        <taxon>Metazoa</taxon>
        <taxon>Spiralia</taxon>
        <taxon>Lophotrochozoa</taxon>
        <taxon>Mollusca</taxon>
        <taxon>Bivalvia</taxon>
        <taxon>Autobranchia</taxon>
        <taxon>Pteriomorphia</taxon>
        <taxon>Pterioida</taxon>
        <taxon>Pterioidea</taxon>
        <taxon>Pteriidae</taxon>
        <taxon>Pinctada</taxon>
    </lineage>
</organism>
<evidence type="ECO:0000259" key="1">
    <source>
        <dbReference type="PROSITE" id="PS50802"/>
    </source>
</evidence>
<dbReference type="Pfam" id="PF02338">
    <property type="entry name" value="OTU"/>
    <property type="match status" value="1"/>
</dbReference>
<protein>
    <recommendedName>
        <fullName evidence="1">OTU domain-containing protein</fullName>
    </recommendedName>
</protein>